<keyword evidence="3" id="KW-1185">Reference proteome</keyword>
<feature type="transmembrane region" description="Helical" evidence="1">
    <location>
        <begin position="166"/>
        <end position="187"/>
    </location>
</feature>
<dbReference type="EMBL" id="QYBC01000001">
    <property type="protein sequence ID" value="RYB07859.1"/>
    <property type="molecule type" value="Genomic_DNA"/>
</dbReference>
<evidence type="ECO:0000313" key="3">
    <source>
        <dbReference type="Proteomes" id="UP000289411"/>
    </source>
</evidence>
<evidence type="ECO:0000313" key="2">
    <source>
        <dbReference type="EMBL" id="RYB07859.1"/>
    </source>
</evidence>
<dbReference type="OrthoDB" id="6286374at2"/>
<dbReference type="AlphaFoldDB" id="A0A4Q2RH97"/>
<reference evidence="2 3" key="1">
    <citation type="submission" date="2018-09" db="EMBL/GenBank/DDBJ databases">
        <authorList>
            <person name="Grouzdev D.S."/>
            <person name="Krutkina M.S."/>
        </authorList>
    </citation>
    <scope>NUCLEOTIDE SEQUENCE [LARGE SCALE GENOMIC DNA]</scope>
    <source>
        <strain evidence="2 3">RmlP001</strain>
    </source>
</reference>
<protein>
    <submittedName>
        <fullName evidence="2">Uncharacterized protein</fullName>
    </submittedName>
</protein>
<proteinExistence type="predicted"/>
<sequence length="294" mass="31313">MFNSAILDVVIGLVFTFMGVSLAASAVTEAIGSAFKLRQTTLRQGIQALVNDKDFTGLARDLYNHAILNPLASGKADTVRQLSQQPAYIETRQFSIAFLDILDAGTGGQSLAATIAAIPDAQLRAALTALLAQADGDAAKFQAAVGAWFDAAMDRLSGWYKRDTQAIAFAAALAICVVLNADAFHLAEAIWHRPALVSELGVRPTVLPSPTDAIGLLDKATLIGWVDWDVDGRRSSPFGLTWMVLGWLTVAAASLFGAPFWFDTLQRIVQVRGTGDSARDAAGAKPARRRGDAR</sequence>
<keyword evidence="1" id="KW-0472">Membrane</keyword>
<gene>
    <name evidence="2" type="ORF">D3272_01705</name>
</gene>
<feature type="transmembrane region" description="Helical" evidence="1">
    <location>
        <begin position="6"/>
        <end position="28"/>
    </location>
</feature>
<dbReference type="RefSeq" id="WP_129217333.1">
    <property type="nucleotide sequence ID" value="NZ_QYBC01000001.1"/>
</dbReference>
<dbReference type="Proteomes" id="UP000289411">
    <property type="component" value="Unassembled WGS sequence"/>
</dbReference>
<keyword evidence="1" id="KW-1133">Transmembrane helix</keyword>
<evidence type="ECO:0000256" key="1">
    <source>
        <dbReference type="SAM" id="Phobius"/>
    </source>
</evidence>
<organism evidence="2 3">
    <name type="scientific">Lichenibacterium ramalinae</name>
    <dbReference type="NCBI Taxonomy" id="2316527"/>
    <lineage>
        <taxon>Bacteria</taxon>
        <taxon>Pseudomonadati</taxon>
        <taxon>Pseudomonadota</taxon>
        <taxon>Alphaproteobacteria</taxon>
        <taxon>Hyphomicrobiales</taxon>
        <taxon>Lichenihabitantaceae</taxon>
        <taxon>Lichenibacterium</taxon>
    </lineage>
</organism>
<feature type="transmembrane region" description="Helical" evidence="1">
    <location>
        <begin position="240"/>
        <end position="262"/>
    </location>
</feature>
<comment type="caution">
    <text evidence="2">The sequence shown here is derived from an EMBL/GenBank/DDBJ whole genome shotgun (WGS) entry which is preliminary data.</text>
</comment>
<keyword evidence="1" id="KW-0812">Transmembrane</keyword>
<accession>A0A4Q2RH97</accession>
<name>A0A4Q2RH97_9HYPH</name>
<reference evidence="2 3" key="2">
    <citation type="submission" date="2019-02" db="EMBL/GenBank/DDBJ databases">
        <title>'Lichenibacterium ramalinii' gen. nov. sp. nov., 'Lichenibacterium minor' gen. nov. sp. nov.</title>
        <authorList>
            <person name="Pankratov T."/>
        </authorList>
    </citation>
    <scope>NUCLEOTIDE SEQUENCE [LARGE SCALE GENOMIC DNA]</scope>
    <source>
        <strain evidence="2 3">RmlP001</strain>
    </source>
</reference>